<keyword evidence="1" id="KW-0732">Signal</keyword>
<keyword evidence="3" id="KW-1185">Reference proteome</keyword>
<evidence type="ECO:0008006" key="4">
    <source>
        <dbReference type="Google" id="ProtNLM"/>
    </source>
</evidence>
<sequence>MRKTLTRAGMVVVVLTNAACSSQVTTGANDYEKLYSSTWAQGIDPRLAIQAPRDAISIVESPVFREPVMRVSINRSDDFHSVANGTPRGEIAFNRIFHFEPDQLYQITWSTATPESYQFDSRQPELFTQILQGPEGGLGPPPFSIRFVNERYQVEIRNAAKAAPHIFVFGNPSADRGKAIRWILRYRPDHAGENAVTDLSMNGVSVVHCEGCGNAYANDRGAYLKMGVYKWWWQSMSSDVSVRTLFFGSVEVNRFLAR</sequence>
<dbReference type="InterPro" id="IPR025975">
    <property type="entry name" value="Polysacc_lyase"/>
</dbReference>
<protein>
    <recommendedName>
        <fullName evidence="4">Polysaccharide lyase-like protein</fullName>
    </recommendedName>
</protein>
<gene>
    <name evidence="2" type="ORF">LMG27952_01471</name>
</gene>
<reference evidence="2 3" key="1">
    <citation type="submission" date="2020-10" db="EMBL/GenBank/DDBJ databases">
        <authorList>
            <person name="Peeters C."/>
        </authorList>
    </citation>
    <scope>NUCLEOTIDE SEQUENCE [LARGE SCALE GENOMIC DNA]</scope>
    <source>
        <strain evidence="2 3">LMG 27952</strain>
    </source>
</reference>
<feature type="chain" id="PRO_5045903542" description="Polysaccharide lyase-like protein" evidence="1">
    <location>
        <begin position="19"/>
        <end position="258"/>
    </location>
</feature>
<dbReference type="Proteomes" id="UP000656319">
    <property type="component" value="Unassembled WGS sequence"/>
</dbReference>
<name>A0ABN7HJ65_9BURK</name>
<dbReference type="Gene3D" id="2.60.120.200">
    <property type="match status" value="1"/>
</dbReference>
<feature type="signal peptide" evidence="1">
    <location>
        <begin position="1"/>
        <end position="18"/>
    </location>
</feature>
<accession>A0ABN7HJ65</accession>
<evidence type="ECO:0000313" key="2">
    <source>
        <dbReference type="EMBL" id="CAD6522429.1"/>
    </source>
</evidence>
<evidence type="ECO:0000256" key="1">
    <source>
        <dbReference type="SAM" id="SignalP"/>
    </source>
</evidence>
<dbReference type="RefSeq" id="WP_201695262.1">
    <property type="nucleotide sequence ID" value="NZ_CAJHCQ010000003.1"/>
</dbReference>
<dbReference type="Pfam" id="PF14099">
    <property type="entry name" value="Polysacc_lyase"/>
    <property type="match status" value="1"/>
</dbReference>
<comment type="caution">
    <text evidence="2">The sequence shown here is derived from an EMBL/GenBank/DDBJ whole genome shotgun (WGS) entry which is preliminary data.</text>
</comment>
<proteinExistence type="predicted"/>
<dbReference type="EMBL" id="CAJHCQ010000003">
    <property type="protein sequence ID" value="CAD6522429.1"/>
    <property type="molecule type" value="Genomic_DNA"/>
</dbReference>
<evidence type="ECO:0000313" key="3">
    <source>
        <dbReference type="Proteomes" id="UP000656319"/>
    </source>
</evidence>
<organism evidence="2 3">
    <name type="scientific">Paraburkholderia hiiakae</name>
    <dbReference type="NCBI Taxonomy" id="1081782"/>
    <lineage>
        <taxon>Bacteria</taxon>
        <taxon>Pseudomonadati</taxon>
        <taxon>Pseudomonadota</taxon>
        <taxon>Betaproteobacteria</taxon>
        <taxon>Burkholderiales</taxon>
        <taxon>Burkholderiaceae</taxon>
        <taxon>Paraburkholderia</taxon>
    </lineage>
</organism>